<keyword evidence="7" id="KW-0862">Zinc</keyword>
<dbReference type="GO" id="GO:0008270">
    <property type="term" value="F:zinc ion binding"/>
    <property type="evidence" value="ECO:0007669"/>
    <property type="project" value="UniProtKB-KW"/>
</dbReference>
<dbReference type="SUPFAM" id="SSF57850">
    <property type="entry name" value="RING/U-box"/>
    <property type="match status" value="1"/>
</dbReference>
<dbReference type="OrthoDB" id="2143914at2759"/>
<sequence length="338" mass="37691">MTSVDGPSPSPGNRGLLSLFRLRKPTAHFTDRRPLILSSPPLETSPHGRNKAFASMALSGLGCASAAASQAYAPSSAAAAVRSSANWEVKCPRRRRSNLKKKERRRQPPPSTAVSSSTDFCCAPGIPFVTGDDSVDCVVSHREVVGRGARQDSERVPRERPCSERRVGNRDQISSMAETLSSLEATDFGSELMPSARYHRMRGYYQRPAAELEEIMLLQRRIMLQGGDAYDRYRDWRLDVDNMTYEELLDLGDKIGYVSTGLGEEEIAATIRKAKQSIFDTDFSTELARKCSICQEEYQMDDELGTLRCGHGYHIYCIKKWLLQKNACPVCKSIARKP</sequence>
<evidence type="ECO:0000259" key="10">
    <source>
        <dbReference type="PROSITE" id="PS50089"/>
    </source>
</evidence>
<keyword evidence="5 8" id="KW-0863">Zinc-finger</keyword>
<dbReference type="EMBL" id="JADCNL010000003">
    <property type="protein sequence ID" value="KAG0489231.1"/>
    <property type="molecule type" value="Genomic_DNA"/>
</dbReference>
<name>A0A835RBD2_VANPL</name>
<feature type="compositionally biased region" description="Basic residues" evidence="9">
    <location>
        <begin position="92"/>
        <end position="107"/>
    </location>
</feature>
<feature type="region of interest" description="Disordered" evidence="9">
    <location>
        <begin position="91"/>
        <end position="116"/>
    </location>
</feature>
<dbReference type="InterPro" id="IPR001841">
    <property type="entry name" value="Znf_RING"/>
</dbReference>
<comment type="caution">
    <text evidence="11">The sequence shown here is derived from an EMBL/GenBank/DDBJ whole genome shotgun (WGS) entry which is preliminary data.</text>
</comment>
<keyword evidence="6" id="KW-0833">Ubl conjugation pathway</keyword>
<dbReference type="Gene3D" id="3.30.40.10">
    <property type="entry name" value="Zinc/RING finger domain, C3HC4 (zinc finger)"/>
    <property type="match status" value="1"/>
</dbReference>
<dbReference type="Proteomes" id="UP000636800">
    <property type="component" value="Chromosome 3"/>
</dbReference>
<organism evidence="11 12">
    <name type="scientific">Vanilla planifolia</name>
    <name type="common">Vanilla</name>
    <dbReference type="NCBI Taxonomy" id="51239"/>
    <lineage>
        <taxon>Eukaryota</taxon>
        <taxon>Viridiplantae</taxon>
        <taxon>Streptophyta</taxon>
        <taxon>Embryophyta</taxon>
        <taxon>Tracheophyta</taxon>
        <taxon>Spermatophyta</taxon>
        <taxon>Magnoliopsida</taxon>
        <taxon>Liliopsida</taxon>
        <taxon>Asparagales</taxon>
        <taxon>Orchidaceae</taxon>
        <taxon>Vanilloideae</taxon>
        <taxon>Vanilleae</taxon>
        <taxon>Vanilla</taxon>
    </lineage>
</organism>
<gene>
    <name evidence="11" type="ORF">HPP92_008042</name>
</gene>
<proteinExistence type="predicted"/>
<evidence type="ECO:0000256" key="2">
    <source>
        <dbReference type="ARBA" id="ARBA00012483"/>
    </source>
</evidence>
<evidence type="ECO:0000256" key="5">
    <source>
        <dbReference type="ARBA" id="ARBA00022771"/>
    </source>
</evidence>
<evidence type="ECO:0000256" key="4">
    <source>
        <dbReference type="ARBA" id="ARBA00022723"/>
    </source>
</evidence>
<evidence type="ECO:0000256" key="8">
    <source>
        <dbReference type="PROSITE-ProRule" id="PRU00175"/>
    </source>
</evidence>
<dbReference type="PANTHER" id="PTHR22937:SF122">
    <property type="entry name" value="RING-TYPE E3 UBIQUITIN TRANSFERASE"/>
    <property type="match status" value="1"/>
</dbReference>
<dbReference type="Pfam" id="PF13639">
    <property type="entry name" value="zf-RING_2"/>
    <property type="match status" value="1"/>
</dbReference>
<evidence type="ECO:0000256" key="9">
    <source>
        <dbReference type="SAM" id="MobiDB-lite"/>
    </source>
</evidence>
<accession>A0A835RBD2</accession>
<reference evidence="11 12" key="1">
    <citation type="journal article" date="2020" name="Nat. Food">
        <title>A phased Vanilla planifolia genome enables genetic improvement of flavour and production.</title>
        <authorList>
            <person name="Hasing T."/>
            <person name="Tang H."/>
            <person name="Brym M."/>
            <person name="Khazi F."/>
            <person name="Huang T."/>
            <person name="Chambers A.H."/>
        </authorList>
    </citation>
    <scope>NUCLEOTIDE SEQUENCE [LARGE SCALE GENOMIC DNA]</scope>
    <source>
        <tissue evidence="11">Leaf</tissue>
    </source>
</reference>
<dbReference type="AlphaFoldDB" id="A0A835RBD2"/>
<evidence type="ECO:0000256" key="7">
    <source>
        <dbReference type="ARBA" id="ARBA00022833"/>
    </source>
</evidence>
<keyword evidence="3" id="KW-0808">Transferase</keyword>
<comment type="catalytic activity">
    <reaction evidence="1">
        <text>S-ubiquitinyl-[E2 ubiquitin-conjugating enzyme]-L-cysteine + [acceptor protein]-L-lysine = [E2 ubiquitin-conjugating enzyme]-L-cysteine + N(6)-ubiquitinyl-[acceptor protein]-L-lysine.</text>
        <dbReference type="EC" id="2.3.2.27"/>
    </reaction>
</comment>
<dbReference type="InterPro" id="IPR013083">
    <property type="entry name" value="Znf_RING/FYVE/PHD"/>
</dbReference>
<keyword evidence="12" id="KW-1185">Reference proteome</keyword>
<dbReference type="PROSITE" id="PS50089">
    <property type="entry name" value="ZF_RING_2"/>
    <property type="match status" value="1"/>
</dbReference>
<evidence type="ECO:0000313" key="12">
    <source>
        <dbReference type="Proteomes" id="UP000636800"/>
    </source>
</evidence>
<evidence type="ECO:0000313" key="11">
    <source>
        <dbReference type="EMBL" id="KAG0489231.1"/>
    </source>
</evidence>
<dbReference type="InterPro" id="IPR045191">
    <property type="entry name" value="MBR1/2-like"/>
</dbReference>
<keyword evidence="4" id="KW-0479">Metal-binding</keyword>
<feature type="domain" description="RING-type" evidence="10">
    <location>
        <begin position="291"/>
        <end position="332"/>
    </location>
</feature>
<evidence type="ECO:0000256" key="1">
    <source>
        <dbReference type="ARBA" id="ARBA00000900"/>
    </source>
</evidence>
<evidence type="ECO:0000256" key="6">
    <source>
        <dbReference type="ARBA" id="ARBA00022786"/>
    </source>
</evidence>
<protein>
    <recommendedName>
        <fullName evidence="2">RING-type E3 ubiquitin transferase</fullName>
        <ecNumber evidence="2">2.3.2.27</ecNumber>
    </recommendedName>
</protein>
<dbReference type="EC" id="2.3.2.27" evidence="2"/>
<evidence type="ECO:0000256" key="3">
    <source>
        <dbReference type="ARBA" id="ARBA00022679"/>
    </source>
</evidence>
<feature type="region of interest" description="Disordered" evidence="9">
    <location>
        <begin position="30"/>
        <end position="49"/>
    </location>
</feature>
<dbReference type="PANTHER" id="PTHR22937">
    <property type="entry name" value="E3 UBIQUITIN-PROTEIN LIGASE RNF165"/>
    <property type="match status" value="1"/>
</dbReference>
<dbReference type="SMART" id="SM00184">
    <property type="entry name" value="RING"/>
    <property type="match status" value="1"/>
</dbReference>
<dbReference type="GO" id="GO:0061630">
    <property type="term" value="F:ubiquitin protein ligase activity"/>
    <property type="evidence" value="ECO:0007669"/>
    <property type="project" value="UniProtKB-EC"/>
</dbReference>